<feature type="domain" description="Secretion system C-terminal sorting" evidence="3">
    <location>
        <begin position="367"/>
        <end position="431"/>
    </location>
</feature>
<evidence type="ECO:0000256" key="2">
    <source>
        <dbReference type="SAM" id="SignalP"/>
    </source>
</evidence>
<evidence type="ECO:0000313" key="4">
    <source>
        <dbReference type="EMBL" id="MBF4983122.1"/>
    </source>
</evidence>
<dbReference type="EMBL" id="JADKYU010000093">
    <property type="protein sequence ID" value="MBF4983122.1"/>
    <property type="molecule type" value="Genomic_DNA"/>
</dbReference>
<gene>
    <name evidence="4" type="ORF">FNJ87_01795</name>
</gene>
<dbReference type="NCBIfam" id="TIGR04183">
    <property type="entry name" value="Por_Secre_tail"/>
    <property type="match status" value="1"/>
</dbReference>
<feature type="chain" id="PRO_5046579958" evidence="2">
    <location>
        <begin position="19"/>
        <end position="434"/>
    </location>
</feature>
<dbReference type="Proteomes" id="UP001194729">
    <property type="component" value="Unassembled WGS sequence"/>
</dbReference>
<organism evidence="4 5">
    <name type="scientific">Nonlabens mediterrranea</name>
    <dbReference type="NCBI Taxonomy" id="1419947"/>
    <lineage>
        <taxon>Bacteria</taxon>
        <taxon>Pseudomonadati</taxon>
        <taxon>Bacteroidota</taxon>
        <taxon>Flavobacteriia</taxon>
        <taxon>Flavobacteriales</taxon>
        <taxon>Flavobacteriaceae</taxon>
        <taxon>Nonlabens</taxon>
    </lineage>
</organism>
<name>A0ABS0A170_9FLAO</name>
<comment type="caution">
    <text evidence="4">The sequence shown here is derived from an EMBL/GenBank/DDBJ whole genome shotgun (WGS) entry which is preliminary data.</text>
</comment>
<dbReference type="InterPro" id="IPR015943">
    <property type="entry name" value="WD40/YVTN_repeat-like_dom_sf"/>
</dbReference>
<accession>A0ABS0A170</accession>
<evidence type="ECO:0000256" key="1">
    <source>
        <dbReference type="ARBA" id="ARBA00022729"/>
    </source>
</evidence>
<dbReference type="Pfam" id="PF18962">
    <property type="entry name" value="Por_Secre_tail"/>
    <property type="match status" value="1"/>
</dbReference>
<proteinExistence type="predicted"/>
<keyword evidence="1 2" id="KW-0732">Signal</keyword>
<keyword evidence="5" id="KW-1185">Reference proteome</keyword>
<feature type="signal peptide" evidence="2">
    <location>
        <begin position="1"/>
        <end position="18"/>
    </location>
</feature>
<dbReference type="Gene3D" id="2.130.10.10">
    <property type="entry name" value="YVTN repeat-like/Quinoprotein amine dehydrogenase"/>
    <property type="match status" value="2"/>
</dbReference>
<reference evidence="4 5" key="1">
    <citation type="submission" date="2020-11" db="EMBL/GenBank/DDBJ databases">
        <title>P. mediterranea TC4 genome.</title>
        <authorList>
            <person name="Molmeret M."/>
        </authorList>
    </citation>
    <scope>NUCLEOTIDE SEQUENCE [LARGE SCALE GENOMIC DNA]</scope>
    <source>
        <strain evidence="4 5">TC4</strain>
    </source>
</reference>
<dbReference type="InterPro" id="IPR026444">
    <property type="entry name" value="Secre_tail"/>
</dbReference>
<evidence type="ECO:0000259" key="3">
    <source>
        <dbReference type="Pfam" id="PF18962"/>
    </source>
</evidence>
<sequence length="434" mass="46905">MILRLLLFLFLSSFYSQAQFWTERASGFPITSTGLSKIHIVDNNIAWATGYDGLNPNNNVQRFSTTSDGGTTWNAGTIDVGDSALGISNISGVSATTAYIAVHPRAAGQQGGVWQTIDTGNTWTKQPSAAFNSATSFANVVHFYNFNNGVVIGDPAGGYWEIYTTSDSGSSYNRVPSTNIPAPLTGEVGYLGQYTQLNNHIWFTTSAGRVFHSSDMGNNWDVFNTPLSDFGGTSISGDITFSTASKGLIQDNAGNLFITQDAGITWNPVNISGTGFPYGGAIAYIPNSSRVVSTGGDSTLAGTSYSTDDGITWINVSTDQHVDVAFLDEDTGYSGGFSTISTLDGVYVYTDNVLSIYDQLATQQFVLFPNPSSNFINILSIEPIEKIEIYDINYRLLIEYRNTSLINVSDLQSGVYFIKVNSNATWSTQQLIKN</sequence>
<dbReference type="SUPFAM" id="SSF110296">
    <property type="entry name" value="Oligoxyloglucan reducing end-specific cellobiohydrolase"/>
    <property type="match status" value="1"/>
</dbReference>
<protein>
    <submittedName>
        <fullName evidence="4">T9SS type A sorting domain-containing protein</fullName>
    </submittedName>
</protein>
<evidence type="ECO:0000313" key="5">
    <source>
        <dbReference type="Proteomes" id="UP001194729"/>
    </source>
</evidence>